<keyword evidence="9" id="KW-0472">Membrane</keyword>
<name>A0A4W3HSS1_CALMI</name>
<dbReference type="GO" id="GO:0015031">
    <property type="term" value="P:protein transport"/>
    <property type="evidence" value="ECO:0007669"/>
    <property type="project" value="UniProtKB-KW"/>
</dbReference>
<keyword evidence="10" id="KW-0968">Cytoplasmic vesicle</keyword>
<dbReference type="Pfam" id="PF00169">
    <property type="entry name" value="PH"/>
    <property type="match status" value="1"/>
</dbReference>
<reference evidence="17" key="2">
    <citation type="journal article" date="2007" name="PLoS Biol.">
        <title>Survey sequencing and comparative analysis of the elephant shark (Callorhinchus milii) genome.</title>
        <authorList>
            <person name="Venkatesh B."/>
            <person name="Kirkness E.F."/>
            <person name="Loh Y.H."/>
            <person name="Halpern A.L."/>
            <person name="Lee A.P."/>
            <person name="Johnson J."/>
            <person name="Dandona N."/>
            <person name="Viswanathan L.D."/>
            <person name="Tay A."/>
            <person name="Venter J.C."/>
            <person name="Strausberg R.L."/>
            <person name="Brenner S."/>
        </authorList>
    </citation>
    <scope>NUCLEOTIDE SEQUENCE [LARGE SCALE GENOMIC DNA]</scope>
</reference>
<protein>
    <submittedName>
        <fullName evidence="16">Ca2+-dependent activator protein for secretion a</fullName>
    </submittedName>
</protein>
<evidence type="ECO:0000256" key="11">
    <source>
        <dbReference type="ARBA" id="ARBA00034103"/>
    </source>
</evidence>
<evidence type="ECO:0000256" key="8">
    <source>
        <dbReference type="ARBA" id="ARBA00023121"/>
    </source>
</evidence>
<evidence type="ECO:0000256" key="3">
    <source>
        <dbReference type="ARBA" id="ARBA00022483"/>
    </source>
</evidence>
<dbReference type="Gene3D" id="2.30.29.30">
    <property type="entry name" value="Pleckstrin-homology domain (PH domain)/Phosphotyrosine-binding domain (PTB)"/>
    <property type="match status" value="1"/>
</dbReference>
<dbReference type="InterPro" id="IPR001849">
    <property type="entry name" value="PH_domain"/>
</dbReference>
<keyword evidence="6" id="KW-0653">Protein transport</keyword>
<gene>
    <name evidence="16" type="primary">cadpsa</name>
</gene>
<evidence type="ECO:0000256" key="9">
    <source>
        <dbReference type="ARBA" id="ARBA00023136"/>
    </source>
</evidence>
<feature type="domain" description="MHD1" evidence="15">
    <location>
        <begin position="896"/>
        <end position="1027"/>
    </location>
</feature>
<keyword evidence="17" id="KW-1185">Reference proteome</keyword>
<reference evidence="16" key="5">
    <citation type="submission" date="2025-09" db="UniProtKB">
        <authorList>
            <consortium name="Ensembl"/>
        </authorList>
    </citation>
    <scope>IDENTIFICATION</scope>
</reference>
<organism evidence="16 17">
    <name type="scientific">Callorhinchus milii</name>
    <name type="common">Ghost shark</name>
    <dbReference type="NCBI Taxonomy" id="7868"/>
    <lineage>
        <taxon>Eukaryota</taxon>
        <taxon>Metazoa</taxon>
        <taxon>Chordata</taxon>
        <taxon>Craniata</taxon>
        <taxon>Vertebrata</taxon>
        <taxon>Chondrichthyes</taxon>
        <taxon>Holocephali</taxon>
        <taxon>Chimaeriformes</taxon>
        <taxon>Callorhinchidae</taxon>
        <taxon>Callorhinchus</taxon>
    </lineage>
</organism>
<feature type="domain" description="C2" evidence="14">
    <location>
        <begin position="346"/>
        <end position="461"/>
    </location>
</feature>
<feature type="domain" description="PH" evidence="13">
    <location>
        <begin position="487"/>
        <end position="590"/>
    </location>
</feature>
<evidence type="ECO:0000313" key="17">
    <source>
        <dbReference type="Proteomes" id="UP000314986"/>
    </source>
</evidence>
<proteinExistence type="predicted"/>
<dbReference type="InterPro" id="IPR033227">
    <property type="entry name" value="CAPS"/>
</dbReference>
<dbReference type="InterPro" id="IPR011993">
    <property type="entry name" value="PH-like_dom_sf"/>
</dbReference>
<dbReference type="Pfam" id="PF06292">
    <property type="entry name" value="MUN"/>
    <property type="match status" value="1"/>
</dbReference>
<evidence type="ECO:0000259" key="14">
    <source>
        <dbReference type="PROSITE" id="PS50004"/>
    </source>
</evidence>
<keyword evidence="2" id="KW-0813">Transport</keyword>
<dbReference type="InterPro" id="IPR010439">
    <property type="entry name" value="MUN_dom"/>
</dbReference>
<keyword evidence="8" id="KW-0446">Lipid-binding</keyword>
<dbReference type="GO" id="GO:0016079">
    <property type="term" value="P:synaptic vesicle exocytosis"/>
    <property type="evidence" value="ECO:0007669"/>
    <property type="project" value="InterPro"/>
</dbReference>
<dbReference type="InterPro" id="IPR057457">
    <property type="entry name" value="CAPS_C2"/>
</dbReference>
<dbReference type="GO" id="GO:1990504">
    <property type="term" value="P:dense core granule exocytosis"/>
    <property type="evidence" value="ECO:0007669"/>
    <property type="project" value="InterPro"/>
</dbReference>
<feature type="compositionally biased region" description="Basic and acidic residues" evidence="12">
    <location>
        <begin position="63"/>
        <end position="76"/>
    </location>
</feature>
<dbReference type="SMART" id="SM01145">
    <property type="entry name" value="DUF1041"/>
    <property type="match status" value="1"/>
</dbReference>
<reference evidence="17" key="3">
    <citation type="journal article" date="2014" name="Nature">
        <title>Elephant shark genome provides unique insights into gnathostome evolution.</title>
        <authorList>
            <consortium name="International Elephant Shark Genome Sequencing Consortium"/>
            <person name="Venkatesh B."/>
            <person name="Lee A.P."/>
            <person name="Ravi V."/>
            <person name="Maurya A.K."/>
            <person name="Lian M.M."/>
            <person name="Swann J.B."/>
            <person name="Ohta Y."/>
            <person name="Flajnik M.F."/>
            <person name="Sutoh Y."/>
            <person name="Kasahara M."/>
            <person name="Hoon S."/>
            <person name="Gangu V."/>
            <person name="Roy S.W."/>
            <person name="Irimia M."/>
            <person name="Korzh V."/>
            <person name="Kondrychyn I."/>
            <person name="Lim Z.W."/>
            <person name="Tay B.H."/>
            <person name="Tohari S."/>
            <person name="Kong K.W."/>
            <person name="Ho S."/>
            <person name="Lorente-Galdos B."/>
            <person name="Quilez J."/>
            <person name="Marques-Bonet T."/>
            <person name="Raney B.J."/>
            <person name="Ingham P.W."/>
            <person name="Tay A."/>
            <person name="Hillier L.W."/>
            <person name="Minx P."/>
            <person name="Boehm T."/>
            <person name="Wilson R.K."/>
            <person name="Brenner S."/>
            <person name="Warren W.C."/>
        </authorList>
    </citation>
    <scope>NUCLEOTIDE SEQUENCE [LARGE SCALE GENOMIC DNA]</scope>
</reference>
<dbReference type="GO" id="GO:0008289">
    <property type="term" value="F:lipid binding"/>
    <property type="evidence" value="ECO:0007669"/>
    <property type="project" value="UniProtKB-KW"/>
</dbReference>
<feature type="compositionally biased region" description="Low complexity" evidence="12">
    <location>
        <begin position="37"/>
        <end position="62"/>
    </location>
</feature>
<reference evidence="17" key="1">
    <citation type="journal article" date="2006" name="Science">
        <title>Ancient noncoding elements conserved in the human genome.</title>
        <authorList>
            <person name="Venkatesh B."/>
            <person name="Kirkness E.F."/>
            <person name="Loh Y.H."/>
            <person name="Halpern A.L."/>
            <person name="Lee A.P."/>
            <person name="Johnson J."/>
            <person name="Dandona N."/>
            <person name="Viswanathan L.D."/>
            <person name="Tay A."/>
            <person name="Venter J.C."/>
            <person name="Strausberg R.L."/>
            <person name="Brenner S."/>
        </authorList>
    </citation>
    <scope>NUCLEOTIDE SEQUENCE [LARGE SCALE GENOMIC DNA]</scope>
</reference>
<evidence type="ECO:0000256" key="5">
    <source>
        <dbReference type="ARBA" id="ARBA00022837"/>
    </source>
</evidence>
<feature type="region of interest" description="Disordered" evidence="12">
    <location>
        <begin position="1245"/>
        <end position="1269"/>
    </location>
</feature>
<dbReference type="SMART" id="SM00233">
    <property type="entry name" value="PH"/>
    <property type="match status" value="1"/>
</dbReference>
<dbReference type="PANTHER" id="PTHR12166:SF6">
    <property type="entry name" value="CALCIUM-DEPENDENT SECRETION ACTIVATOR 1"/>
    <property type="match status" value="1"/>
</dbReference>
<dbReference type="AlphaFoldDB" id="A0A4W3HSS1"/>
<evidence type="ECO:0000256" key="1">
    <source>
        <dbReference type="ARBA" id="ARBA00004156"/>
    </source>
</evidence>
<dbReference type="PROSITE" id="PS50004">
    <property type="entry name" value="C2"/>
    <property type="match status" value="1"/>
</dbReference>
<dbReference type="GeneTree" id="ENSGT00590000083094"/>
<evidence type="ECO:0000256" key="6">
    <source>
        <dbReference type="ARBA" id="ARBA00022927"/>
    </source>
</evidence>
<dbReference type="SUPFAM" id="SSF50729">
    <property type="entry name" value="PH domain-like"/>
    <property type="match status" value="1"/>
</dbReference>
<keyword evidence="7" id="KW-0770">Synapse</keyword>
<reference evidence="16" key="4">
    <citation type="submission" date="2025-08" db="UniProtKB">
        <authorList>
            <consortium name="Ensembl"/>
        </authorList>
    </citation>
    <scope>IDENTIFICATION</scope>
</reference>
<dbReference type="Pfam" id="PF25341">
    <property type="entry name" value="C2_CAPS"/>
    <property type="match status" value="1"/>
</dbReference>
<keyword evidence="3" id="KW-0268">Exocytosis</keyword>
<feature type="compositionally biased region" description="Acidic residues" evidence="12">
    <location>
        <begin position="1"/>
        <end position="19"/>
    </location>
</feature>
<dbReference type="InterPro" id="IPR000008">
    <property type="entry name" value="C2_dom"/>
</dbReference>
<comment type="subcellular location">
    <subcellularLocation>
        <location evidence="1">Cytoplasmic vesicle membrane</location>
    </subcellularLocation>
    <subcellularLocation>
        <location evidence="11">Synapse</location>
    </subcellularLocation>
</comment>
<evidence type="ECO:0000259" key="13">
    <source>
        <dbReference type="PROSITE" id="PS50003"/>
    </source>
</evidence>
<dbReference type="GO" id="GO:0045921">
    <property type="term" value="P:positive regulation of exocytosis"/>
    <property type="evidence" value="ECO:0007669"/>
    <property type="project" value="TreeGrafter"/>
</dbReference>
<keyword evidence="5" id="KW-0106">Calcium</keyword>
<dbReference type="PANTHER" id="PTHR12166">
    <property type="entry name" value="CALCIUM-DEPENDENT SECRETION ACTIVATOR"/>
    <property type="match status" value="1"/>
</dbReference>
<keyword evidence="4" id="KW-0479">Metal-binding</keyword>
<dbReference type="Proteomes" id="UP000314986">
    <property type="component" value="Unassembled WGS sequence"/>
</dbReference>
<evidence type="ECO:0000313" key="16">
    <source>
        <dbReference type="Ensembl" id="ENSCMIP00000012199.1"/>
    </source>
</evidence>
<dbReference type="GO" id="GO:0098978">
    <property type="term" value="C:glutamatergic synapse"/>
    <property type="evidence" value="ECO:0007669"/>
    <property type="project" value="TreeGrafter"/>
</dbReference>
<evidence type="ECO:0000256" key="7">
    <source>
        <dbReference type="ARBA" id="ARBA00023018"/>
    </source>
</evidence>
<accession>A0A4W3HSS1</accession>
<evidence type="ECO:0000256" key="12">
    <source>
        <dbReference type="SAM" id="MobiDB-lite"/>
    </source>
</evidence>
<dbReference type="PROSITE" id="PS50003">
    <property type="entry name" value="PH_DOMAIN"/>
    <property type="match status" value="1"/>
</dbReference>
<evidence type="ECO:0000256" key="4">
    <source>
        <dbReference type="ARBA" id="ARBA00022723"/>
    </source>
</evidence>
<dbReference type="FunFam" id="1.10.357.50:FF:000002">
    <property type="entry name" value="calcium-dependent secretion activator 2 isoform X7"/>
    <property type="match status" value="1"/>
</dbReference>
<dbReference type="CDD" id="cd01234">
    <property type="entry name" value="PH_CADPS"/>
    <property type="match status" value="1"/>
</dbReference>
<feature type="region of interest" description="Disordered" evidence="12">
    <location>
        <begin position="1"/>
        <end position="76"/>
    </location>
</feature>
<dbReference type="Gene3D" id="1.10.357.50">
    <property type="match status" value="1"/>
</dbReference>
<dbReference type="PROSITE" id="PS51258">
    <property type="entry name" value="MHD1"/>
    <property type="match status" value="1"/>
</dbReference>
<sequence>MLDPSSSEEESEEIVEEESKEVQTPAPGARLSPSRTSESSGGLQPSSRSSSIRPSSPSPSVVSEKEKEEIERLQKEEDERKRKLQLYVFVMRCIAYPFNAKQPTDMARRQQKINKQQLQTVKDRFQAFLNGETQIVADEAFINAVQSYYEVFLKSDRVSRMVQSGGCSSNDSREVFKKHIEKRVRSLPEIDGLSKETVLSSWMAKFDAINRGEEDPRKQQARMTASAASELILSKEQLYEMFQQILQIKKFEHQLLYNACQLDNPDEQAAQIRRELDGRLQMADQIARERKFLKFVSKEMENMFIEELKSSVNLLMANLESMPVSKGGSEFKLQKLKRGHNTSIIDMGEENENQLSKSDVVLSFTLEIVIMEVQGLKSLAPNRIVYCTMEVEGGEKLQTDQAEASKPTWGTQGDFTTTHPLPAVKVKLFTESTGVLALEDKELGRVVLHPTPNSPKSADWHKMVVSKNSTDQDLKIKLAVRMDKPQNMKHCGYLWTIGKNVWKRWKKRFFVLVQVSQYTFAMCSYREKKAEPQELLQLDGYTVDYTDPQPGLEGGRTFFNAVKEGDTVIFASDDEQDRILWVQAMYRATGQSHKPVPPTQVQKLNAKGGNIPQLDAPISQFYADRAQKHGMDEFISANPCVFDHASLFEMLQRLTLDHRLNDSYSCLGWFSPGQVFVLDEYCARYGTRGCHRHLCYLNDLLERAENGAMIDPTLLHYSFAFCASHVHGNRPDGIGTVTVEEKERFEEIKERLRLLLENQITHFRYCFPFGRPEGALKATLSLLERVLMKDIVTPVPQEEVKIVIRKCLEKAALVNYTRLSEYAKIEGKYKNNQKDPENVGRLVSPGKKLEDTIRLAELVIEVLQQNEEHHAEVSAFAWWSDLMVEHAETFLSLFAVDMDTALETQPPDTWDSFPLFQLLNDFLRSDYNLMNGKFHKHLQDVFAPLVVRYVDLMESSIAQSIHRGFERESWEPVNNGSATSEDLFWKLDALQTFIRDLHWPEEEFAKHLEQRLKLMSSDMIESCVKRTRVAFEAKLQKTSRSTDFRVPQSICTMFNVMVDAKSQSTKLCSMEMGQERQYHSKIDELIEDTVKEMITLMVAKFVTILEGVLSKLSRYDEGTLFSSFLSFTVKAASKYVDVPKPGMDVADAYVTFVRQSQDILRDKVNEEMYIERLFDQWYTSSLNVICTWLTDRMDLQLHIYQLKILIRLVKKTYRDFRLQGVLDSTLNSKTYDTVRNRLTLEEATASVSEGGGLQGITMKDSDEEDEDDD</sequence>
<dbReference type="InterPro" id="IPR014770">
    <property type="entry name" value="Munc13_1"/>
</dbReference>
<dbReference type="GO" id="GO:0046872">
    <property type="term" value="F:metal ion binding"/>
    <property type="evidence" value="ECO:0007669"/>
    <property type="project" value="UniProtKB-KW"/>
</dbReference>
<evidence type="ECO:0000256" key="2">
    <source>
        <dbReference type="ARBA" id="ARBA00022448"/>
    </source>
</evidence>
<evidence type="ECO:0000259" key="15">
    <source>
        <dbReference type="PROSITE" id="PS51258"/>
    </source>
</evidence>
<dbReference type="GO" id="GO:0030659">
    <property type="term" value="C:cytoplasmic vesicle membrane"/>
    <property type="evidence" value="ECO:0007669"/>
    <property type="project" value="UniProtKB-SubCell"/>
</dbReference>
<evidence type="ECO:0000256" key="10">
    <source>
        <dbReference type="ARBA" id="ARBA00023329"/>
    </source>
</evidence>
<dbReference type="GO" id="GO:0098793">
    <property type="term" value="C:presynapse"/>
    <property type="evidence" value="ECO:0007669"/>
    <property type="project" value="GOC"/>
</dbReference>
<dbReference type="FunFam" id="2.30.29.30:FF:000007">
    <property type="entry name" value="Calcium-dependent secretion activator 2 isoform B"/>
    <property type="match status" value="1"/>
</dbReference>
<dbReference type="Ensembl" id="ENSCMIT00000012487.1">
    <property type="protein sequence ID" value="ENSCMIP00000012199.1"/>
    <property type="gene ID" value="ENSCMIG00000005879.1"/>
</dbReference>